<evidence type="ECO:0000313" key="5">
    <source>
        <dbReference type="EMBL" id="MBP3953953.1"/>
    </source>
</evidence>
<proteinExistence type="inferred from homology"/>
<reference evidence="5 6" key="1">
    <citation type="submission" date="2021-04" db="EMBL/GenBank/DDBJ databases">
        <authorList>
            <person name="Ivanova A."/>
        </authorList>
    </citation>
    <scope>NUCLEOTIDE SEQUENCE [LARGE SCALE GENOMIC DNA]</scope>
    <source>
        <strain evidence="5 6">G18</strain>
    </source>
</reference>
<evidence type="ECO:0000256" key="1">
    <source>
        <dbReference type="ARBA" id="ARBA00010541"/>
    </source>
</evidence>
<dbReference type="InterPro" id="IPR001940">
    <property type="entry name" value="Peptidase_S1C"/>
</dbReference>
<dbReference type="PRINTS" id="PR00834">
    <property type="entry name" value="PROTEASES2C"/>
</dbReference>
<dbReference type="Pfam" id="PF13365">
    <property type="entry name" value="Trypsin_2"/>
    <property type="match status" value="1"/>
</dbReference>
<sequence>MKAERWALAAGFLALGLAGGMFATQPLSGQPAVPQLNQPQPLPGREWQSLAPVAKRVLPGVVCIEGKGRAKRLAGEDTDPGFGSGVLVDATGVILTSNHVVTDLDSVEVTLTDGRKFSTGDIRRDPKTDIALVKIESKDPLPFLEFSDSDAMEIGDRVLAVGAPFGLTGSVTSGIVSAKGRNNLKLNQFEDFIQTDAAMNPGNSGGALVNLDGKVIGLTAAIKTRSGGFQGVGLAVSSNLAKKVGDELLKNGPARRPLPPSFGIAVRDLDEESAKRAGARSTNGAVVTRVVDDSPAAKAGISIGDVITKINGELVKGSRDVQKITAILPANQVVDVLLWRDGKFYVGKVKVEGEQQALKPDAPFAPAPGGVTADKIGLALTDLTAESVKKSNLPKDLKGVVVATVAQNSLAEKSGLSRGLIVLKVDKVAVTSVASFDEALKQASTEKGAILHVLRANGDVDFVVLRLK</sequence>
<dbReference type="Gene3D" id="2.30.42.60">
    <property type="match status" value="1"/>
</dbReference>
<organism evidence="5 6">
    <name type="scientific">Gemmata palustris</name>
    <dbReference type="NCBI Taxonomy" id="2822762"/>
    <lineage>
        <taxon>Bacteria</taxon>
        <taxon>Pseudomonadati</taxon>
        <taxon>Planctomycetota</taxon>
        <taxon>Planctomycetia</taxon>
        <taxon>Gemmatales</taxon>
        <taxon>Gemmataceae</taxon>
        <taxon>Gemmata</taxon>
    </lineage>
</organism>
<dbReference type="Gene3D" id="2.30.42.10">
    <property type="match status" value="1"/>
</dbReference>
<dbReference type="SUPFAM" id="SSF50494">
    <property type="entry name" value="Trypsin-like serine proteases"/>
    <property type="match status" value="1"/>
</dbReference>
<evidence type="ECO:0000259" key="4">
    <source>
        <dbReference type="PROSITE" id="PS50106"/>
    </source>
</evidence>
<evidence type="ECO:0000256" key="2">
    <source>
        <dbReference type="ARBA" id="ARBA00022670"/>
    </source>
</evidence>
<comment type="caution">
    <text evidence="5">The sequence shown here is derived from an EMBL/GenBank/DDBJ whole genome shotgun (WGS) entry which is preliminary data.</text>
</comment>
<dbReference type="InterPro" id="IPR041489">
    <property type="entry name" value="PDZ_6"/>
</dbReference>
<dbReference type="PANTHER" id="PTHR22939">
    <property type="entry name" value="SERINE PROTEASE FAMILY S1C HTRA-RELATED"/>
    <property type="match status" value="1"/>
</dbReference>
<comment type="similarity">
    <text evidence="1">Belongs to the peptidase S1C family.</text>
</comment>
<dbReference type="EMBL" id="JAGKQQ010000001">
    <property type="protein sequence ID" value="MBP3953953.1"/>
    <property type="molecule type" value="Genomic_DNA"/>
</dbReference>
<dbReference type="Pfam" id="PF17820">
    <property type="entry name" value="PDZ_6"/>
    <property type="match status" value="1"/>
</dbReference>
<dbReference type="PANTHER" id="PTHR22939:SF129">
    <property type="entry name" value="SERINE PROTEASE HTRA2, MITOCHONDRIAL"/>
    <property type="match status" value="1"/>
</dbReference>
<protein>
    <submittedName>
        <fullName evidence="5">Trypsin-like peptidase domain-containing protein</fullName>
    </submittedName>
</protein>
<dbReference type="InterPro" id="IPR009003">
    <property type="entry name" value="Peptidase_S1_PA"/>
</dbReference>
<keyword evidence="3" id="KW-0378">Hydrolase</keyword>
<dbReference type="InterPro" id="IPR001478">
    <property type="entry name" value="PDZ"/>
</dbReference>
<name>A0ABS5BM33_9BACT</name>
<dbReference type="PROSITE" id="PS50106">
    <property type="entry name" value="PDZ"/>
    <property type="match status" value="1"/>
</dbReference>
<dbReference type="Gene3D" id="2.40.10.120">
    <property type="match status" value="1"/>
</dbReference>
<dbReference type="Proteomes" id="UP000676565">
    <property type="component" value="Unassembled WGS sequence"/>
</dbReference>
<keyword evidence="6" id="KW-1185">Reference proteome</keyword>
<feature type="domain" description="PDZ" evidence="4">
    <location>
        <begin position="262"/>
        <end position="342"/>
    </location>
</feature>
<accession>A0ABS5BM33</accession>
<dbReference type="InterPro" id="IPR036034">
    <property type="entry name" value="PDZ_sf"/>
</dbReference>
<evidence type="ECO:0000313" key="6">
    <source>
        <dbReference type="Proteomes" id="UP000676565"/>
    </source>
</evidence>
<gene>
    <name evidence="5" type="ORF">J8F10_01375</name>
</gene>
<evidence type="ECO:0000256" key="3">
    <source>
        <dbReference type="ARBA" id="ARBA00022801"/>
    </source>
</evidence>
<dbReference type="SUPFAM" id="SSF50156">
    <property type="entry name" value="PDZ domain-like"/>
    <property type="match status" value="2"/>
</dbReference>
<dbReference type="RefSeq" id="WP_210651968.1">
    <property type="nucleotide sequence ID" value="NZ_JAGKQQ010000001.1"/>
</dbReference>
<keyword evidence="2" id="KW-0645">Protease</keyword>
<dbReference type="SMART" id="SM00228">
    <property type="entry name" value="PDZ"/>
    <property type="match status" value="2"/>
</dbReference>